<feature type="transmembrane region" description="Helical" evidence="7">
    <location>
        <begin position="134"/>
        <end position="157"/>
    </location>
</feature>
<dbReference type="Pfam" id="PF00528">
    <property type="entry name" value="BPD_transp_1"/>
    <property type="match status" value="1"/>
</dbReference>
<dbReference type="GO" id="GO:0005886">
    <property type="term" value="C:plasma membrane"/>
    <property type="evidence" value="ECO:0007669"/>
    <property type="project" value="UniProtKB-SubCell"/>
</dbReference>
<feature type="transmembrane region" description="Helical" evidence="7">
    <location>
        <begin position="235"/>
        <end position="261"/>
    </location>
</feature>
<dbReference type="GO" id="GO:0055085">
    <property type="term" value="P:transmembrane transport"/>
    <property type="evidence" value="ECO:0007669"/>
    <property type="project" value="InterPro"/>
</dbReference>
<sequence>MLEYVVKRLLHVIAIVAVMSMLVFLITQIMPGNIAHLILGDFATPEDIATLESQMGLNDPWYVQYLRWAWAMLHGNMGDSLSMNQPVAEVVWGAVGRSAVLAGTSIVLVAILGIGLGVYTGVRRGSRADQAVSMVTYVNIAIPEFFWAIVVIMLFAGYLRVLPATGYASLDDGVWNWLRHLILPVFTLVTGLIAHVSRLTRSSVIDVMNSQYIRVARARGFSERRIVRHHALRNTLLPAITVLAIDVGVLMGGVVVAESIFSYPGLGRTLLYAIQHMDLPLLQACMMIVTFVYALANLAADLLYAFLNPRIRYGSGRDA</sequence>
<evidence type="ECO:0000256" key="7">
    <source>
        <dbReference type="RuleBase" id="RU363032"/>
    </source>
</evidence>
<dbReference type="OrthoDB" id="9803623at2"/>
<dbReference type="Pfam" id="PF19300">
    <property type="entry name" value="BPD_transp_1_N"/>
    <property type="match status" value="1"/>
</dbReference>
<keyword evidence="4 7" id="KW-0812">Transmembrane</keyword>
<evidence type="ECO:0000256" key="3">
    <source>
        <dbReference type="ARBA" id="ARBA00022475"/>
    </source>
</evidence>
<keyword evidence="3" id="KW-1003">Cell membrane</keyword>
<evidence type="ECO:0000256" key="1">
    <source>
        <dbReference type="ARBA" id="ARBA00004651"/>
    </source>
</evidence>
<evidence type="ECO:0000256" key="6">
    <source>
        <dbReference type="ARBA" id="ARBA00023136"/>
    </source>
</evidence>
<evidence type="ECO:0000256" key="4">
    <source>
        <dbReference type="ARBA" id="ARBA00022692"/>
    </source>
</evidence>
<dbReference type="InterPro" id="IPR045621">
    <property type="entry name" value="BPD_transp_1_N"/>
</dbReference>
<gene>
    <name evidence="9" type="ORF">CAL29_15090</name>
</gene>
<accession>A0A261SCI9</accession>
<evidence type="ECO:0000256" key="5">
    <source>
        <dbReference type="ARBA" id="ARBA00022989"/>
    </source>
</evidence>
<proteinExistence type="inferred from homology"/>
<comment type="subcellular location">
    <subcellularLocation>
        <location evidence="1 7">Cell membrane</location>
        <topology evidence="1 7">Multi-pass membrane protein</topology>
    </subcellularLocation>
</comment>
<feature type="transmembrane region" description="Helical" evidence="7">
    <location>
        <begin position="99"/>
        <end position="122"/>
    </location>
</feature>
<dbReference type="PANTHER" id="PTHR43163">
    <property type="entry name" value="DIPEPTIDE TRANSPORT SYSTEM PERMEASE PROTEIN DPPB-RELATED"/>
    <property type="match status" value="1"/>
</dbReference>
<keyword evidence="6 7" id="KW-0472">Membrane</keyword>
<dbReference type="RefSeq" id="WP_094853783.1">
    <property type="nucleotide sequence ID" value="NZ_NEVM01000002.1"/>
</dbReference>
<evidence type="ECO:0000313" key="9">
    <source>
        <dbReference type="EMBL" id="OZI34791.1"/>
    </source>
</evidence>
<dbReference type="InterPro" id="IPR000515">
    <property type="entry name" value="MetI-like"/>
</dbReference>
<keyword evidence="2 7" id="KW-0813">Transport</keyword>
<dbReference type="Gene3D" id="1.10.3720.10">
    <property type="entry name" value="MetI-like"/>
    <property type="match status" value="1"/>
</dbReference>
<dbReference type="PROSITE" id="PS50928">
    <property type="entry name" value="ABC_TM1"/>
    <property type="match status" value="1"/>
</dbReference>
<feature type="transmembrane region" description="Helical" evidence="7">
    <location>
        <begin position="9"/>
        <end position="30"/>
    </location>
</feature>
<dbReference type="AlphaFoldDB" id="A0A261SCI9"/>
<name>A0A261SCI9_9BORD</name>
<evidence type="ECO:0000313" key="10">
    <source>
        <dbReference type="Proteomes" id="UP000216020"/>
    </source>
</evidence>
<dbReference type="InterPro" id="IPR035906">
    <property type="entry name" value="MetI-like_sf"/>
</dbReference>
<comment type="caution">
    <text evidence="9">The sequence shown here is derived from an EMBL/GenBank/DDBJ whole genome shotgun (WGS) entry which is preliminary data.</text>
</comment>
<dbReference type="SUPFAM" id="SSF161098">
    <property type="entry name" value="MetI-like"/>
    <property type="match status" value="1"/>
</dbReference>
<reference evidence="10" key="1">
    <citation type="submission" date="2017-05" db="EMBL/GenBank/DDBJ databases">
        <title>Complete and WGS of Bordetella genogroups.</title>
        <authorList>
            <person name="Spilker T."/>
            <person name="Lipuma J."/>
        </authorList>
    </citation>
    <scope>NUCLEOTIDE SEQUENCE [LARGE SCALE GENOMIC DNA]</scope>
    <source>
        <strain evidence="10">AU16122</strain>
    </source>
</reference>
<comment type="similarity">
    <text evidence="7">Belongs to the binding-protein-dependent transport system permease family.</text>
</comment>
<dbReference type="Proteomes" id="UP000216020">
    <property type="component" value="Unassembled WGS sequence"/>
</dbReference>
<keyword evidence="10" id="KW-1185">Reference proteome</keyword>
<feature type="domain" description="ABC transmembrane type-1" evidence="8">
    <location>
        <begin position="95"/>
        <end position="304"/>
    </location>
</feature>
<dbReference type="PANTHER" id="PTHR43163:SF7">
    <property type="entry name" value="DIPEPTIDE-TRANSPORT INTEGRAL MEMBRANE PROTEIN ABC TRANSPORTER DPPB-RELATED"/>
    <property type="match status" value="1"/>
</dbReference>
<dbReference type="CDD" id="cd06261">
    <property type="entry name" value="TM_PBP2"/>
    <property type="match status" value="1"/>
</dbReference>
<feature type="transmembrane region" description="Helical" evidence="7">
    <location>
        <begin position="177"/>
        <end position="196"/>
    </location>
</feature>
<feature type="transmembrane region" description="Helical" evidence="7">
    <location>
        <begin position="281"/>
        <end position="307"/>
    </location>
</feature>
<keyword evidence="5 7" id="KW-1133">Transmembrane helix</keyword>
<dbReference type="EMBL" id="NEVM01000002">
    <property type="protein sequence ID" value="OZI34791.1"/>
    <property type="molecule type" value="Genomic_DNA"/>
</dbReference>
<protein>
    <submittedName>
        <fullName evidence="9">ABC transporter</fullName>
    </submittedName>
</protein>
<organism evidence="9 10">
    <name type="scientific">Bordetella genomosp. 10</name>
    <dbReference type="NCBI Taxonomy" id="1416804"/>
    <lineage>
        <taxon>Bacteria</taxon>
        <taxon>Pseudomonadati</taxon>
        <taxon>Pseudomonadota</taxon>
        <taxon>Betaproteobacteria</taxon>
        <taxon>Burkholderiales</taxon>
        <taxon>Alcaligenaceae</taxon>
        <taxon>Bordetella</taxon>
    </lineage>
</organism>
<evidence type="ECO:0000256" key="2">
    <source>
        <dbReference type="ARBA" id="ARBA00022448"/>
    </source>
</evidence>
<evidence type="ECO:0000259" key="8">
    <source>
        <dbReference type="PROSITE" id="PS50928"/>
    </source>
</evidence>